<dbReference type="WBParaSite" id="TTAC_0000972401-mRNA-1">
    <property type="protein sequence ID" value="TTAC_0000972401-mRNA-1"/>
    <property type="gene ID" value="TTAC_0000972401"/>
</dbReference>
<organism evidence="3">
    <name type="scientific">Hydatigena taeniaeformis</name>
    <name type="common">Feline tapeworm</name>
    <name type="synonym">Taenia taeniaeformis</name>
    <dbReference type="NCBI Taxonomy" id="6205"/>
    <lineage>
        <taxon>Eukaryota</taxon>
        <taxon>Metazoa</taxon>
        <taxon>Spiralia</taxon>
        <taxon>Lophotrochozoa</taxon>
        <taxon>Platyhelminthes</taxon>
        <taxon>Cestoda</taxon>
        <taxon>Eucestoda</taxon>
        <taxon>Cyclophyllidea</taxon>
        <taxon>Taeniidae</taxon>
        <taxon>Hydatigera</taxon>
    </lineage>
</organism>
<accession>A0A0R3X849</accession>
<evidence type="ECO:0000313" key="3">
    <source>
        <dbReference type="WBParaSite" id="TTAC_0000972401-mRNA-1"/>
    </source>
</evidence>
<sequence length="448" mass="50520">MVDRIHWVRMGPQEYRLTWDIQNVDMDVNRLSLSAIPTDLGDQPYEGTANFLDGRMNLERILPNKWYSVRLEASKDQTTIWSFLGSVKSLPTEVTMTNVEDLNKPTVSNHFLWLYVNPQTYHLRWDIKGLAKYNMDTITIKLKRADDTGVPIEKSEKFQLGVTTLEDLDSDTLYNLVVKATANSNDIWTFDAKIKTLPTEMIMTEVVTIKATALPHHVSVVKLDSTTYQIKGNFESLAVLNADRMAVTAEAVDAPESVITKSERLAVKETNLEGLRPDTLYNVLLEAFAGEVKAWSYATTFKTSTTAKNFSRIWRVADIFFLFPQSGCNSIYIIITGDMKANAEANNKSPTSTKFMIPSLRQHLRFSHKRVLLQRTMQSCVEKKSGSASGQRMHPPTKMEDRAMVHLLDTRDGVLSPTAGECGGATYLLTSLHPPLPHFSRIFSCLTQ</sequence>
<reference evidence="1 2" key="2">
    <citation type="submission" date="2018-11" db="EMBL/GenBank/DDBJ databases">
        <authorList>
            <consortium name="Pathogen Informatics"/>
        </authorList>
    </citation>
    <scope>NUCLEOTIDE SEQUENCE [LARGE SCALE GENOMIC DNA]</scope>
</reference>
<protein>
    <submittedName>
        <fullName evidence="3">Fibronectin type-III domain-containing protein</fullName>
    </submittedName>
</protein>
<name>A0A0R3X849_HYDTA</name>
<gene>
    <name evidence="1" type="ORF">TTAC_LOCUS9709</name>
</gene>
<dbReference type="Proteomes" id="UP000274429">
    <property type="component" value="Unassembled WGS sequence"/>
</dbReference>
<reference evidence="3" key="1">
    <citation type="submission" date="2017-02" db="UniProtKB">
        <authorList>
            <consortium name="WormBaseParasite"/>
        </authorList>
    </citation>
    <scope>IDENTIFICATION</scope>
</reference>
<evidence type="ECO:0000313" key="2">
    <source>
        <dbReference type="Proteomes" id="UP000274429"/>
    </source>
</evidence>
<dbReference type="AlphaFoldDB" id="A0A0R3X849"/>
<evidence type="ECO:0000313" key="1">
    <source>
        <dbReference type="EMBL" id="VDM34609.1"/>
    </source>
</evidence>
<keyword evidence="2" id="KW-1185">Reference proteome</keyword>
<proteinExistence type="predicted"/>
<dbReference type="EMBL" id="UYWX01020996">
    <property type="protein sequence ID" value="VDM34609.1"/>
    <property type="molecule type" value="Genomic_DNA"/>
</dbReference>